<dbReference type="HAMAP" id="MF_00649">
    <property type="entry name" value="DNA_gyrase_inhibitor_YacG"/>
    <property type="match status" value="1"/>
</dbReference>
<feature type="binding site" evidence="3">
    <location>
        <position position="17"/>
    </location>
    <ligand>
        <name>Zn(2+)</name>
        <dbReference type="ChEBI" id="CHEBI:29105"/>
    </ligand>
</feature>
<dbReference type="NCBIfam" id="NF002362">
    <property type="entry name" value="PRK01343.1"/>
    <property type="match status" value="1"/>
</dbReference>
<dbReference type="InterPro" id="IPR013088">
    <property type="entry name" value="Znf_NHR/GATA"/>
</dbReference>
<proteinExistence type="inferred from homology"/>
<dbReference type="GO" id="GO:0008270">
    <property type="term" value="F:zinc ion binding"/>
    <property type="evidence" value="ECO:0007669"/>
    <property type="project" value="UniProtKB-UniRule"/>
</dbReference>
<feature type="binding site" evidence="3">
    <location>
        <position position="14"/>
    </location>
    <ligand>
        <name>Zn(2+)</name>
        <dbReference type="ChEBI" id="CHEBI:29105"/>
    </ligand>
</feature>
<keyword evidence="6" id="KW-1185">Reference proteome</keyword>
<dbReference type="Proteomes" id="UP000596977">
    <property type="component" value="Unassembled WGS sequence"/>
</dbReference>
<dbReference type="PANTHER" id="PTHR36150">
    <property type="entry name" value="DNA GYRASE INHIBITOR YACG"/>
    <property type="match status" value="1"/>
</dbReference>
<sequence>MSNNVTRLRQPKPCPICNKQSVQVYHPFCSARCADVDLNRWLNGSYVVPGKPSEENGNEQHAYGEDEDDNI</sequence>
<evidence type="ECO:0000313" key="5">
    <source>
        <dbReference type="EMBL" id="GGA41042.1"/>
    </source>
</evidence>
<dbReference type="SUPFAM" id="SSF57716">
    <property type="entry name" value="Glucocorticoid receptor-like (DNA-binding domain)"/>
    <property type="match status" value="1"/>
</dbReference>
<dbReference type="Gene3D" id="3.30.50.10">
    <property type="entry name" value="Erythroid Transcription Factor GATA-1, subunit A"/>
    <property type="match status" value="1"/>
</dbReference>
<dbReference type="PANTHER" id="PTHR36150:SF1">
    <property type="entry name" value="DNA GYRASE INHIBITOR YACG"/>
    <property type="match status" value="1"/>
</dbReference>
<evidence type="ECO:0000256" key="1">
    <source>
        <dbReference type="ARBA" id="ARBA00022723"/>
    </source>
</evidence>
<dbReference type="GO" id="GO:0008657">
    <property type="term" value="F:DNA topoisomerase type II (double strand cut, ATP-hydrolyzing) inhibitor activity"/>
    <property type="evidence" value="ECO:0007669"/>
    <property type="project" value="UniProtKB-UniRule"/>
</dbReference>
<feature type="binding site" evidence="3">
    <location>
        <position position="33"/>
    </location>
    <ligand>
        <name>Zn(2+)</name>
        <dbReference type="ChEBI" id="CHEBI:29105"/>
    </ligand>
</feature>
<feature type="region of interest" description="Disordered" evidence="4">
    <location>
        <begin position="48"/>
        <end position="71"/>
    </location>
</feature>
<evidence type="ECO:0000256" key="3">
    <source>
        <dbReference type="HAMAP-Rule" id="MF_00649"/>
    </source>
</evidence>
<dbReference type="EMBL" id="BMKB01000001">
    <property type="protein sequence ID" value="GGA41042.1"/>
    <property type="molecule type" value="Genomic_DNA"/>
</dbReference>
<dbReference type="AlphaFoldDB" id="A0A916R8B1"/>
<reference evidence="5 6" key="1">
    <citation type="journal article" date="2014" name="Int. J. Syst. Evol. Microbiol.">
        <title>Complete genome sequence of Corynebacterium casei LMG S-19264T (=DSM 44701T), isolated from a smear-ripened cheese.</title>
        <authorList>
            <consortium name="US DOE Joint Genome Institute (JGI-PGF)"/>
            <person name="Walter F."/>
            <person name="Albersmeier A."/>
            <person name="Kalinowski J."/>
            <person name="Ruckert C."/>
        </authorList>
    </citation>
    <scope>NUCLEOTIDE SEQUENCE [LARGE SCALE GENOMIC DNA]</scope>
    <source>
        <strain evidence="5 6">CGMCC 1.15896</strain>
    </source>
</reference>
<evidence type="ECO:0000256" key="2">
    <source>
        <dbReference type="ARBA" id="ARBA00022833"/>
    </source>
</evidence>
<keyword evidence="1 3" id="KW-0479">Metal-binding</keyword>
<dbReference type="Pfam" id="PF03884">
    <property type="entry name" value="YacG"/>
    <property type="match status" value="1"/>
</dbReference>
<evidence type="ECO:0000313" key="6">
    <source>
        <dbReference type="Proteomes" id="UP000596977"/>
    </source>
</evidence>
<comment type="subunit">
    <text evidence="3">Interacts with GyrB.</text>
</comment>
<name>A0A916R8B1_9HYPH</name>
<accession>A0A916R8B1</accession>
<dbReference type="GO" id="GO:0006355">
    <property type="term" value="P:regulation of DNA-templated transcription"/>
    <property type="evidence" value="ECO:0007669"/>
    <property type="project" value="InterPro"/>
</dbReference>
<comment type="caution">
    <text evidence="5">The sequence shown here is derived from an EMBL/GenBank/DDBJ whole genome shotgun (WGS) entry which is preliminary data.</text>
</comment>
<dbReference type="RefSeq" id="WP_127073163.1">
    <property type="nucleotide sequence ID" value="NZ_BMKB01000001.1"/>
</dbReference>
<comment type="function">
    <text evidence="3">Inhibits all the catalytic activities of DNA gyrase by preventing its interaction with DNA. Acts by binding directly to the C-terminal domain of GyrB, which probably disrupts DNA binding by the gyrase.</text>
</comment>
<gene>
    <name evidence="3" type="primary">yacG</name>
    <name evidence="5" type="ORF">GCM10011499_08270</name>
</gene>
<comment type="similarity">
    <text evidence="3">Belongs to the DNA gyrase inhibitor YacG family.</text>
</comment>
<dbReference type="InterPro" id="IPR005584">
    <property type="entry name" value="DNA_gyrase_inhibitor_YacG"/>
</dbReference>
<comment type="cofactor">
    <cofactor evidence="3">
        <name>Zn(2+)</name>
        <dbReference type="ChEBI" id="CHEBI:29105"/>
    </cofactor>
    <text evidence="3">Binds 1 zinc ion.</text>
</comment>
<dbReference type="OrthoDB" id="9809663at2"/>
<keyword evidence="2 3" id="KW-0862">Zinc</keyword>
<organism evidence="5 6">
    <name type="scientific">Pelagibacterium lentulum</name>
    <dbReference type="NCBI Taxonomy" id="2029865"/>
    <lineage>
        <taxon>Bacteria</taxon>
        <taxon>Pseudomonadati</taxon>
        <taxon>Pseudomonadota</taxon>
        <taxon>Alphaproteobacteria</taxon>
        <taxon>Hyphomicrobiales</taxon>
        <taxon>Devosiaceae</taxon>
        <taxon>Pelagibacterium</taxon>
    </lineage>
</organism>
<feature type="binding site" evidence="3">
    <location>
        <position position="29"/>
    </location>
    <ligand>
        <name>Zn(2+)</name>
        <dbReference type="ChEBI" id="CHEBI:29105"/>
    </ligand>
</feature>
<protein>
    <recommendedName>
        <fullName evidence="3">DNA gyrase inhibitor YacG</fullName>
    </recommendedName>
</protein>
<evidence type="ECO:0000256" key="4">
    <source>
        <dbReference type="SAM" id="MobiDB-lite"/>
    </source>
</evidence>